<protein>
    <recommendedName>
        <fullName evidence="2">UPF0102 protein WMO75_03920</fullName>
    </recommendedName>
</protein>
<evidence type="ECO:0000256" key="1">
    <source>
        <dbReference type="ARBA" id="ARBA00006738"/>
    </source>
</evidence>
<dbReference type="PANTHER" id="PTHR34039:SF1">
    <property type="entry name" value="UPF0102 PROTEIN YRAN"/>
    <property type="match status" value="1"/>
</dbReference>
<dbReference type="PANTHER" id="PTHR34039">
    <property type="entry name" value="UPF0102 PROTEIN YRAN"/>
    <property type="match status" value="1"/>
</dbReference>
<comment type="caution">
    <text evidence="3">The sequence shown here is derived from an EMBL/GenBank/DDBJ whole genome shotgun (WGS) entry which is preliminary data.</text>
</comment>
<comment type="similarity">
    <text evidence="1 2">Belongs to the UPF0102 family.</text>
</comment>
<dbReference type="EMBL" id="JBBMEI010000007">
    <property type="protein sequence ID" value="MEQ2357497.1"/>
    <property type="molecule type" value="Genomic_DNA"/>
</dbReference>
<dbReference type="InterPro" id="IPR011335">
    <property type="entry name" value="Restrct_endonuc-II-like"/>
</dbReference>
<accession>A0ABV1AI78</accession>
<evidence type="ECO:0000313" key="4">
    <source>
        <dbReference type="Proteomes" id="UP001446032"/>
    </source>
</evidence>
<evidence type="ECO:0000313" key="3">
    <source>
        <dbReference type="EMBL" id="MEQ2357497.1"/>
    </source>
</evidence>
<dbReference type="NCBIfam" id="TIGR00252">
    <property type="entry name" value="YraN family protein"/>
    <property type="match status" value="1"/>
</dbReference>
<reference evidence="3 4" key="1">
    <citation type="submission" date="2024-03" db="EMBL/GenBank/DDBJ databases">
        <title>Human intestinal bacterial collection.</title>
        <authorList>
            <person name="Pauvert C."/>
            <person name="Hitch T.C.A."/>
            <person name="Clavel T."/>
        </authorList>
    </citation>
    <scope>NUCLEOTIDE SEQUENCE [LARGE SCALE GENOMIC DNA]</scope>
    <source>
        <strain evidence="3 4">CLA-AA-H95</strain>
    </source>
</reference>
<keyword evidence="4" id="KW-1185">Reference proteome</keyword>
<proteinExistence type="inferred from homology"/>
<evidence type="ECO:0000256" key="2">
    <source>
        <dbReference type="HAMAP-Rule" id="MF_00048"/>
    </source>
</evidence>
<dbReference type="Proteomes" id="UP001446032">
    <property type="component" value="Unassembled WGS sequence"/>
</dbReference>
<dbReference type="InterPro" id="IPR003509">
    <property type="entry name" value="UPF0102_YraN-like"/>
</dbReference>
<dbReference type="InterPro" id="IPR011856">
    <property type="entry name" value="tRNA_endonuc-like_dom_sf"/>
</dbReference>
<name>A0ABV1AI78_9FIRM</name>
<dbReference type="Pfam" id="PF02021">
    <property type="entry name" value="UPF0102"/>
    <property type="match status" value="1"/>
</dbReference>
<dbReference type="RefSeq" id="WP_303223265.1">
    <property type="nucleotide sequence ID" value="NZ_JBBMEI010000007.1"/>
</dbReference>
<dbReference type="HAMAP" id="MF_00048">
    <property type="entry name" value="UPF0102"/>
    <property type="match status" value="1"/>
</dbReference>
<dbReference type="Gene3D" id="3.40.1350.10">
    <property type="match status" value="1"/>
</dbReference>
<organism evidence="3 4">
    <name type="scientific">Blautia intestinihominis</name>
    <dbReference type="NCBI Taxonomy" id="3133152"/>
    <lineage>
        <taxon>Bacteria</taxon>
        <taxon>Bacillati</taxon>
        <taxon>Bacillota</taxon>
        <taxon>Clostridia</taxon>
        <taxon>Lachnospirales</taxon>
        <taxon>Lachnospiraceae</taxon>
        <taxon>Blautia</taxon>
    </lineage>
</organism>
<sequence length="116" mass="13312">MNKRKVGSRHEEQAAAFLEKQGLKILEHNFFRRGGEIDLVAKDGKYLVFVEVKYRATTTSGEAAAAVDFKKQRRISRAAQFYLLRYGYGEPPCRFDVVAIDGDEIQWIRNAFDYCG</sequence>
<dbReference type="NCBIfam" id="NF009150">
    <property type="entry name" value="PRK12497.1-3"/>
    <property type="match status" value="1"/>
</dbReference>
<gene>
    <name evidence="3" type="ORF">WMO75_03920</name>
</gene>
<dbReference type="SUPFAM" id="SSF52980">
    <property type="entry name" value="Restriction endonuclease-like"/>
    <property type="match status" value="1"/>
</dbReference>
<dbReference type="CDD" id="cd20736">
    <property type="entry name" value="PoNe_Nuclease"/>
    <property type="match status" value="1"/>
</dbReference>